<evidence type="ECO:0000259" key="1">
    <source>
        <dbReference type="Pfam" id="PF07583"/>
    </source>
</evidence>
<dbReference type="InParanoid" id="A0A517SF47"/>
<sequence length="851" mass="94159">MASLTEFECHMALVATPGNEASGKVAMRSWTGLLFLLAIAIATSATRADEPVLDSMTHLAIEPDGGPAGLVVRGADSRLQLLVTGRDSSGRVFDLTTKAEFRSDPEGIVHVDPSGLLTPVMDGETRLTTLIGGLSTSVTVTAAEIREAALVDFRNQVVPIFTKLGCNGGGCHGKSSGQNGFRLSLLGFYPEDDYEFLAREDRGRRVFPAAPARSLLLQKASGQTPHGGGKRMDVDSHEYRVLARWISQGLPPSRDDAPVVTRIRCYPSERVMHRNSAQQVAVLASYSDGRTEDVTRMALFEPNVAELATVNSTGLVATNDLAGEVAIMARYQGQVATFRATIPLGSAPAQQLPIRNFIDEAVARKLNSLGVPASPVCDDATFLRRASIDITGALPTDEQVLAFLNDQDPAKRDKLIDRLLDSPGYADSFANKWNAILRNRKKVDPDAAGTLAFYDWIWNSLNDNKPFDQFSREILTASGDIETSPPVVWYREVPEATQEVEDVAQLFLGIRIQCAKCHHHPFERWSQDDYYGLAAFFSRVGRKNLSGNASVAPRDKRVFHNAGLATAANPRSGRAIKPTPLGDREYTISEDSDPRLRLADWLTSPHNPFFARSLVNRYWKHFFDRGIVEPEDDMRETNPPSNPELLEALSRSFVESGFDLKQLVRTICQSNTYQLSSFPNEFNVKDKQNFSRYYPKRLSAEVLYDGLHQVTNTTQAFNGLPAGTRALELPDLSAATYFLKVFGQPMGETACECERSQAANLAQSLHLLNSTEVHEKVSSPNGRAAILAKDDSRPVEDKVRELYRWVYAREPDPEEVGIALAHLEKHREAPQTAWEDIVWALLNTKEFLFNH</sequence>
<dbReference type="Proteomes" id="UP000315700">
    <property type="component" value="Chromosome"/>
</dbReference>
<reference evidence="3 4" key="1">
    <citation type="submission" date="2019-02" db="EMBL/GenBank/DDBJ databases">
        <title>Deep-cultivation of Planctomycetes and their phenomic and genomic characterization uncovers novel biology.</title>
        <authorList>
            <person name="Wiegand S."/>
            <person name="Jogler M."/>
            <person name="Boedeker C."/>
            <person name="Pinto D."/>
            <person name="Vollmers J."/>
            <person name="Rivas-Marin E."/>
            <person name="Kohn T."/>
            <person name="Peeters S.H."/>
            <person name="Heuer A."/>
            <person name="Rast P."/>
            <person name="Oberbeckmann S."/>
            <person name="Bunk B."/>
            <person name="Jeske O."/>
            <person name="Meyerdierks A."/>
            <person name="Storesund J.E."/>
            <person name="Kallscheuer N."/>
            <person name="Luecker S."/>
            <person name="Lage O.M."/>
            <person name="Pohl T."/>
            <person name="Merkel B.J."/>
            <person name="Hornburger P."/>
            <person name="Mueller R.-W."/>
            <person name="Bruemmer F."/>
            <person name="Labrenz M."/>
            <person name="Spormann A.M."/>
            <person name="Op den Camp H."/>
            <person name="Overmann J."/>
            <person name="Amann R."/>
            <person name="Jetten M.S.M."/>
            <person name="Mascher T."/>
            <person name="Medema M.H."/>
            <person name="Devos D.P."/>
            <person name="Kaster A.-K."/>
            <person name="Ovreas L."/>
            <person name="Rohde M."/>
            <person name="Galperin M.Y."/>
            <person name="Jogler C."/>
        </authorList>
    </citation>
    <scope>NUCLEOTIDE SEQUENCE [LARGE SCALE GENOMIC DNA]</scope>
    <source>
        <strain evidence="3 4">Pan44</strain>
    </source>
</reference>
<dbReference type="InterPro" id="IPR022655">
    <property type="entry name" value="DUF1553"/>
</dbReference>
<name>A0A517SF47_9PLAN</name>
<protein>
    <recommendedName>
        <fullName evidence="5">Bacterial Ig-like domain (Group 2)</fullName>
    </recommendedName>
</protein>
<evidence type="ECO:0000259" key="2">
    <source>
        <dbReference type="Pfam" id="PF07587"/>
    </source>
</evidence>
<keyword evidence="4" id="KW-1185">Reference proteome</keyword>
<evidence type="ECO:0000313" key="4">
    <source>
        <dbReference type="Proteomes" id="UP000315700"/>
    </source>
</evidence>
<accession>A0A517SF47</accession>
<dbReference type="InterPro" id="IPR011444">
    <property type="entry name" value="DUF1549"/>
</dbReference>
<dbReference type="PANTHER" id="PTHR35889:SF3">
    <property type="entry name" value="F-BOX DOMAIN-CONTAINING PROTEIN"/>
    <property type="match status" value="1"/>
</dbReference>
<evidence type="ECO:0000313" key="3">
    <source>
        <dbReference type="EMBL" id="QDT54728.1"/>
    </source>
</evidence>
<dbReference type="Gene3D" id="2.60.40.1080">
    <property type="match status" value="2"/>
</dbReference>
<proteinExistence type="predicted"/>
<dbReference type="Pfam" id="PF07587">
    <property type="entry name" value="PSD1"/>
    <property type="match status" value="1"/>
</dbReference>
<dbReference type="PANTHER" id="PTHR35889">
    <property type="entry name" value="CYCLOINULO-OLIGOSACCHARIDE FRUCTANOTRANSFERASE-RELATED"/>
    <property type="match status" value="1"/>
</dbReference>
<dbReference type="KEGG" id="ccos:Pan44_27630"/>
<dbReference type="Pfam" id="PF07583">
    <property type="entry name" value="PSCyt2"/>
    <property type="match status" value="1"/>
</dbReference>
<dbReference type="EMBL" id="CP036271">
    <property type="protein sequence ID" value="QDT54728.1"/>
    <property type="molecule type" value="Genomic_DNA"/>
</dbReference>
<dbReference type="AlphaFoldDB" id="A0A517SF47"/>
<feature type="domain" description="DUF1549" evidence="1">
    <location>
        <begin position="358"/>
        <end position="540"/>
    </location>
</feature>
<gene>
    <name evidence="3" type="ORF">Pan44_27630</name>
</gene>
<organism evidence="3 4">
    <name type="scientific">Caulifigura coniformis</name>
    <dbReference type="NCBI Taxonomy" id="2527983"/>
    <lineage>
        <taxon>Bacteria</taxon>
        <taxon>Pseudomonadati</taxon>
        <taxon>Planctomycetota</taxon>
        <taxon>Planctomycetia</taxon>
        <taxon>Planctomycetales</taxon>
        <taxon>Planctomycetaceae</taxon>
        <taxon>Caulifigura</taxon>
    </lineage>
</organism>
<feature type="domain" description="DUF1553" evidence="2">
    <location>
        <begin position="595"/>
        <end position="822"/>
    </location>
</feature>
<evidence type="ECO:0008006" key="5">
    <source>
        <dbReference type="Google" id="ProtNLM"/>
    </source>
</evidence>